<protein>
    <submittedName>
        <fullName evidence="1">Uncharacterized protein</fullName>
    </submittedName>
</protein>
<keyword evidence="2" id="KW-1185">Reference proteome</keyword>
<proteinExistence type="predicted"/>
<dbReference type="Gramene" id="TuG1812G0500000369.01.T01">
    <property type="protein sequence ID" value="TuG1812G0500000369.01.T01.cds301265"/>
    <property type="gene ID" value="TuG1812G0500000369.01"/>
</dbReference>
<dbReference type="AlphaFoldDB" id="A0A8R7Q888"/>
<organism evidence="1 2">
    <name type="scientific">Triticum urartu</name>
    <name type="common">Red wild einkorn</name>
    <name type="synonym">Crithodium urartu</name>
    <dbReference type="NCBI Taxonomy" id="4572"/>
    <lineage>
        <taxon>Eukaryota</taxon>
        <taxon>Viridiplantae</taxon>
        <taxon>Streptophyta</taxon>
        <taxon>Embryophyta</taxon>
        <taxon>Tracheophyta</taxon>
        <taxon>Spermatophyta</taxon>
        <taxon>Magnoliopsida</taxon>
        <taxon>Liliopsida</taxon>
        <taxon>Poales</taxon>
        <taxon>Poaceae</taxon>
        <taxon>BOP clade</taxon>
        <taxon>Pooideae</taxon>
        <taxon>Triticodae</taxon>
        <taxon>Triticeae</taxon>
        <taxon>Triticinae</taxon>
        <taxon>Triticum</taxon>
    </lineage>
</organism>
<name>A0A8R7Q888_TRIUA</name>
<reference evidence="1" key="2">
    <citation type="submission" date="2018-03" db="EMBL/GenBank/DDBJ databases">
        <title>The Triticum urartu genome reveals the dynamic nature of wheat genome evolution.</title>
        <authorList>
            <person name="Ling H."/>
            <person name="Ma B."/>
            <person name="Shi X."/>
            <person name="Liu H."/>
            <person name="Dong L."/>
            <person name="Sun H."/>
            <person name="Cao Y."/>
            <person name="Gao Q."/>
            <person name="Zheng S."/>
            <person name="Li Y."/>
            <person name="Yu Y."/>
            <person name="Du H."/>
            <person name="Qi M."/>
            <person name="Li Y."/>
            <person name="Yu H."/>
            <person name="Cui Y."/>
            <person name="Wang N."/>
            <person name="Chen C."/>
            <person name="Wu H."/>
            <person name="Zhao Y."/>
            <person name="Zhang J."/>
            <person name="Li Y."/>
            <person name="Zhou W."/>
            <person name="Zhang B."/>
            <person name="Hu W."/>
            <person name="Eijk M."/>
            <person name="Tang J."/>
            <person name="Witsenboer H."/>
            <person name="Zhao S."/>
            <person name="Li Z."/>
            <person name="Zhang A."/>
            <person name="Wang D."/>
            <person name="Liang C."/>
        </authorList>
    </citation>
    <scope>NUCLEOTIDE SEQUENCE [LARGE SCALE GENOMIC DNA]</scope>
    <source>
        <strain evidence="1">cv. G1812</strain>
    </source>
</reference>
<dbReference type="EnsemblPlants" id="TuG1812G0500000369.01.T01">
    <property type="protein sequence ID" value="TuG1812G0500000369.01.T01.cds301265"/>
    <property type="gene ID" value="TuG1812G0500000369.01"/>
</dbReference>
<sequence>MLKLTPCRERRCTIFTLNQRLRICTLAG</sequence>
<evidence type="ECO:0000313" key="1">
    <source>
        <dbReference type="EnsemblPlants" id="TuG1812G0500000369.01.T01.cds301265"/>
    </source>
</evidence>
<reference evidence="1" key="3">
    <citation type="submission" date="2022-06" db="UniProtKB">
        <authorList>
            <consortium name="EnsemblPlants"/>
        </authorList>
    </citation>
    <scope>IDENTIFICATION</scope>
</reference>
<reference evidence="2" key="1">
    <citation type="journal article" date="2013" name="Nature">
        <title>Draft genome of the wheat A-genome progenitor Triticum urartu.</title>
        <authorList>
            <person name="Ling H.Q."/>
            <person name="Zhao S."/>
            <person name="Liu D."/>
            <person name="Wang J."/>
            <person name="Sun H."/>
            <person name="Zhang C."/>
            <person name="Fan H."/>
            <person name="Li D."/>
            <person name="Dong L."/>
            <person name="Tao Y."/>
            <person name="Gao C."/>
            <person name="Wu H."/>
            <person name="Li Y."/>
            <person name="Cui Y."/>
            <person name="Guo X."/>
            <person name="Zheng S."/>
            <person name="Wang B."/>
            <person name="Yu K."/>
            <person name="Liang Q."/>
            <person name="Yang W."/>
            <person name="Lou X."/>
            <person name="Chen J."/>
            <person name="Feng M."/>
            <person name="Jian J."/>
            <person name="Zhang X."/>
            <person name="Luo G."/>
            <person name="Jiang Y."/>
            <person name="Liu J."/>
            <person name="Wang Z."/>
            <person name="Sha Y."/>
            <person name="Zhang B."/>
            <person name="Wu H."/>
            <person name="Tang D."/>
            <person name="Shen Q."/>
            <person name="Xue P."/>
            <person name="Zou S."/>
            <person name="Wang X."/>
            <person name="Liu X."/>
            <person name="Wang F."/>
            <person name="Yang Y."/>
            <person name="An X."/>
            <person name="Dong Z."/>
            <person name="Zhang K."/>
            <person name="Zhang X."/>
            <person name="Luo M.C."/>
            <person name="Dvorak J."/>
            <person name="Tong Y."/>
            <person name="Wang J."/>
            <person name="Yang H."/>
            <person name="Li Z."/>
            <person name="Wang D."/>
            <person name="Zhang A."/>
            <person name="Wang J."/>
        </authorList>
    </citation>
    <scope>NUCLEOTIDE SEQUENCE</scope>
    <source>
        <strain evidence="2">cv. G1812</strain>
    </source>
</reference>
<accession>A0A8R7Q888</accession>
<evidence type="ECO:0000313" key="2">
    <source>
        <dbReference type="Proteomes" id="UP000015106"/>
    </source>
</evidence>
<dbReference type="Proteomes" id="UP000015106">
    <property type="component" value="Chromosome 5"/>
</dbReference>